<sequence length="60" mass="7191">FYSKFNLKTHIATHFPDREKLQCPNCSLTFYRKGDLQRHRRGHEESDALMCQSCGKRFTR</sequence>
<keyword evidence="1" id="KW-0479">Metal-binding</keyword>
<evidence type="ECO:0000256" key="1">
    <source>
        <dbReference type="PROSITE-ProRule" id="PRU00042"/>
    </source>
</evidence>
<dbReference type="Pfam" id="PF00096">
    <property type="entry name" value="zf-C2H2"/>
    <property type="match status" value="1"/>
</dbReference>
<evidence type="ECO:0000259" key="2">
    <source>
        <dbReference type="PROSITE" id="PS50157"/>
    </source>
</evidence>
<dbReference type="AlphaFoldDB" id="A0A138ZYQ0"/>
<keyword evidence="4" id="KW-1185">Reference proteome</keyword>
<dbReference type="InterPro" id="IPR013087">
    <property type="entry name" value="Znf_C2H2_type"/>
</dbReference>
<dbReference type="SUPFAM" id="SSF57667">
    <property type="entry name" value="beta-beta-alpha zinc fingers"/>
    <property type="match status" value="1"/>
</dbReference>
<dbReference type="Proteomes" id="UP000070544">
    <property type="component" value="Unassembled WGS sequence"/>
</dbReference>
<dbReference type="PROSITE" id="PS50157">
    <property type="entry name" value="ZINC_FINGER_C2H2_2"/>
    <property type="match status" value="1"/>
</dbReference>
<keyword evidence="1" id="KW-0863">Zinc-finger</keyword>
<proteinExistence type="predicted"/>
<feature type="non-terminal residue" evidence="3">
    <location>
        <position position="1"/>
    </location>
</feature>
<reference evidence="3 4" key="1">
    <citation type="journal article" date="2015" name="Genome Biol. Evol.">
        <title>Phylogenomic analyses indicate that early fungi evolved digesting cell walls of algal ancestors of land plants.</title>
        <authorList>
            <person name="Chang Y."/>
            <person name="Wang S."/>
            <person name="Sekimoto S."/>
            <person name="Aerts A.L."/>
            <person name="Choi C."/>
            <person name="Clum A."/>
            <person name="LaButti K.M."/>
            <person name="Lindquist E.A."/>
            <person name="Yee Ngan C."/>
            <person name="Ohm R.A."/>
            <person name="Salamov A.A."/>
            <person name="Grigoriev I.V."/>
            <person name="Spatafora J.W."/>
            <person name="Berbee M.L."/>
        </authorList>
    </citation>
    <scope>NUCLEOTIDE SEQUENCE [LARGE SCALE GENOMIC DNA]</scope>
    <source>
        <strain evidence="3 4">JEL478</strain>
    </source>
</reference>
<protein>
    <recommendedName>
        <fullName evidence="2">C2H2-type domain-containing protein</fullName>
    </recommendedName>
</protein>
<feature type="domain" description="C2H2-type" evidence="2">
    <location>
        <begin position="21"/>
        <end position="48"/>
    </location>
</feature>
<dbReference type="PROSITE" id="PS00028">
    <property type="entry name" value="ZINC_FINGER_C2H2_1"/>
    <property type="match status" value="1"/>
</dbReference>
<dbReference type="GO" id="GO:0008270">
    <property type="term" value="F:zinc ion binding"/>
    <property type="evidence" value="ECO:0007669"/>
    <property type="project" value="UniProtKB-KW"/>
</dbReference>
<dbReference type="EMBL" id="KQ965857">
    <property type="protein sequence ID" value="KXS09620.1"/>
    <property type="molecule type" value="Genomic_DNA"/>
</dbReference>
<dbReference type="Gene3D" id="3.30.160.60">
    <property type="entry name" value="Classic Zinc Finger"/>
    <property type="match status" value="1"/>
</dbReference>
<evidence type="ECO:0000313" key="4">
    <source>
        <dbReference type="Proteomes" id="UP000070544"/>
    </source>
</evidence>
<dbReference type="InterPro" id="IPR036236">
    <property type="entry name" value="Znf_C2H2_sf"/>
</dbReference>
<name>A0A138ZYQ0_GONPJ</name>
<accession>A0A138ZYQ0</accession>
<gene>
    <name evidence="3" type="ORF">M427DRAFT_87539</name>
</gene>
<evidence type="ECO:0000313" key="3">
    <source>
        <dbReference type="EMBL" id="KXS09620.1"/>
    </source>
</evidence>
<keyword evidence="1" id="KW-0862">Zinc</keyword>
<feature type="non-terminal residue" evidence="3">
    <location>
        <position position="60"/>
    </location>
</feature>
<organism evidence="3 4">
    <name type="scientific">Gonapodya prolifera (strain JEL478)</name>
    <name type="common">Monoblepharis prolifera</name>
    <dbReference type="NCBI Taxonomy" id="1344416"/>
    <lineage>
        <taxon>Eukaryota</taxon>
        <taxon>Fungi</taxon>
        <taxon>Fungi incertae sedis</taxon>
        <taxon>Chytridiomycota</taxon>
        <taxon>Chytridiomycota incertae sedis</taxon>
        <taxon>Monoblepharidomycetes</taxon>
        <taxon>Monoblepharidales</taxon>
        <taxon>Gonapodyaceae</taxon>
        <taxon>Gonapodya</taxon>
    </lineage>
</organism>
<dbReference type="SMART" id="SM00355">
    <property type="entry name" value="ZnF_C2H2"/>
    <property type="match status" value="1"/>
</dbReference>
<dbReference type="OrthoDB" id="8117402at2759"/>